<dbReference type="Proteomes" id="UP000233556">
    <property type="component" value="Unassembled WGS sequence"/>
</dbReference>
<dbReference type="AlphaFoldDB" id="A0A2I0U955"/>
<protein>
    <submittedName>
        <fullName evidence="2">Rna-directed dna polymerase from mobile element jockey-like</fullName>
    </submittedName>
</protein>
<keyword evidence="2" id="KW-0808">Transferase</keyword>
<organism evidence="2 3">
    <name type="scientific">Limosa lapponica baueri</name>
    <dbReference type="NCBI Taxonomy" id="1758121"/>
    <lineage>
        <taxon>Eukaryota</taxon>
        <taxon>Metazoa</taxon>
        <taxon>Chordata</taxon>
        <taxon>Craniata</taxon>
        <taxon>Vertebrata</taxon>
        <taxon>Euteleostomi</taxon>
        <taxon>Archelosauria</taxon>
        <taxon>Archosauria</taxon>
        <taxon>Dinosauria</taxon>
        <taxon>Saurischia</taxon>
        <taxon>Theropoda</taxon>
        <taxon>Coelurosauria</taxon>
        <taxon>Aves</taxon>
        <taxon>Neognathae</taxon>
        <taxon>Neoaves</taxon>
        <taxon>Charadriiformes</taxon>
        <taxon>Scolopacidae</taxon>
        <taxon>Limosa</taxon>
    </lineage>
</organism>
<accession>A0A2I0U955</accession>
<dbReference type="Pfam" id="PF00078">
    <property type="entry name" value="RVT_1"/>
    <property type="match status" value="1"/>
</dbReference>
<dbReference type="OrthoDB" id="10056483at2759"/>
<evidence type="ECO:0000313" key="3">
    <source>
        <dbReference type="Proteomes" id="UP000233556"/>
    </source>
</evidence>
<feature type="domain" description="Reverse transcriptase" evidence="1">
    <location>
        <begin position="88"/>
        <end position="205"/>
    </location>
</feature>
<reference evidence="3" key="1">
    <citation type="submission" date="2017-11" db="EMBL/GenBank/DDBJ databases">
        <authorList>
            <person name="Lima N.C."/>
            <person name="Parody-Merino A.M."/>
            <person name="Battley P.F."/>
            <person name="Fidler A.E."/>
            <person name="Prosdocimi F."/>
        </authorList>
    </citation>
    <scope>NUCLEOTIDE SEQUENCE [LARGE SCALE GENOMIC DNA]</scope>
</reference>
<dbReference type="InterPro" id="IPR000477">
    <property type="entry name" value="RT_dom"/>
</dbReference>
<gene>
    <name evidence="2" type="ORF">llap_7131</name>
</gene>
<evidence type="ECO:0000313" key="2">
    <source>
        <dbReference type="EMBL" id="PKU42580.1"/>
    </source>
</evidence>
<name>A0A2I0U955_LIMLA</name>
<keyword evidence="3" id="KW-1185">Reference proteome</keyword>
<dbReference type="PANTHER" id="PTHR33332">
    <property type="entry name" value="REVERSE TRANSCRIPTASE DOMAIN-CONTAINING PROTEIN"/>
    <property type="match status" value="1"/>
</dbReference>
<dbReference type="GO" id="GO:0003964">
    <property type="term" value="F:RNA-directed DNA polymerase activity"/>
    <property type="evidence" value="ECO:0007669"/>
    <property type="project" value="UniProtKB-KW"/>
</dbReference>
<reference evidence="3" key="2">
    <citation type="submission" date="2017-12" db="EMBL/GenBank/DDBJ databases">
        <title>Genome sequence of the Bar-tailed Godwit (Limosa lapponica baueri).</title>
        <authorList>
            <person name="Lima N.C.B."/>
            <person name="Parody-Merino A.M."/>
            <person name="Battley P.F."/>
            <person name="Fidler A.E."/>
            <person name="Prosdocimi F."/>
        </authorList>
    </citation>
    <scope>NUCLEOTIDE SEQUENCE [LARGE SCALE GENOMIC DNA]</scope>
</reference>
<evidence type="ECO:0000259" key="1">
    <source>
        <dbReference type="Pfam" id="PF00078"/>
    </source>
</evidence>
<sequence length="274" mass="31502">MPALNFKRTDLVSVWGSAWKNPKEKFLARKHFQESRFIFKDYILQAHRQTIHTGSKLSKDGQRPIWMNKKLLTKLKRKKEPYRSVLLEKQVNHGIDKCTLHWVKNWLDGCAQRVVINGVQSGWRPVTSGVPQGSVLGLVLFNIFIDDLDEGIECNLSKFADDTKLGGNVDLLEGRKTLERDLDRLDQWAKANCMRLNNTKCWVLHFSHNNSRQRYGFGEEWLESCPAEKDLGVLVDSWLNMRQQCAQVAKKANGILACIRNSVASRSREVIVLL</sequence>
<proteinExistence type="predicted"/>
<keyword evidence="2" id="KW-0695">RNA-directed DNA polymerase</keyword>
<keyword evidence="2" id="KW-0548">Nucleotidyltransferase</keyword>
<dbReference type="EMBL" id="KZ505981">
    <property type="protein sequence ID" value="PKU42580.1"/>
    <property type="molecule type" value="Genomic_DNA"/>
</dbReference>